<evidence type="ECO:0000313" key="3">
    <source>
        <dbReference type="EMBL" id="CEO17231.1"/>
    </source>
</evidence>
<dbReference type="InterPro" id="IPR022714">
    <property type="entry name" value="DUF2670"/>
</dbReference>
<dbReference type="STRING" id="109232.RMONA_04225"/>
<evidence type="ECO:0000256" key="1">
    <source>
        <dbReference type="SAM" id="MobiDB-lite"/>
    </source>
</evidence>
<reference evidence="4" key="2">
    <citation type="submission" date="2015-01" db="EMBL/GenBank/DDBJ databases">
        <authorList>
            <person name="Felsheim R."/>
        </authorList>
    </citation>
    <scope>NUCLEOTIDE SEQUENCE [LARGE SCALE GENOMIC DNA]</scope>
    <source>
        <strain evidence="4">IrR/Munich</strain>
    </source>
</reference>
<dbReference type="KEGG" id="rmc:RMONA_04225"/>
<evidence type="ECO:0000313" key="4">
    <source>
        <dbReference type="Proteomes" id="UP000018149"/>
    </source>
</evidence>
<feature type="compositionally biased region" description="Low complexity" evidence="1">
    <location>
        <begin position="137"/>
        <end position="152"/>
    </location>
</feature>
<feature type="region of interest" description="Disordered" evidence="1">
    <location>
        <begin position="116"/>
        <end position="152"/>
    </location>
</feature>
<dbReference type="EMBL" id="LN794217">
    <property type="protein sequence ID" value="CEO17231.1"/>
    <property type="molecule type" value="Genomic_DNA"/>
</dbReference>
<protein>
    <submittedName>
        <fullName evidence="3">Uncharacterized protein</fullName>
    </submittedName>
</protein>
<name>A0A0B7IZL7_9RICK</name>
<dbReference type="RefSeq" id="WP_023507692.1">
    <property type="nucleotide sequence ID" value="NZ_LN794217.1"/>
</dbReference>
<accession>A0A0B7IZL7</accession>
<organism evidence="3 4">
    <name type="scientific">Rickettsia monacensis</name>
    <dbReference type="NCBI Taxonomy" id="109232"/>
    <lineage>
        <taxon>Bacteria</taxon>
        <taxon>Pseudomonadati</taxon>
        <taxon>Pseudomonadota</taxon>
        <taxon>Alphaproteobacteria</taxon>
        <taxon>Rickettsiales</taxon>
        <taxon>Rickettsiaceae</taxon>
        <taxon>Rickettsieae</taxon>
        <taxon>Rickettsia</taxon>
        <taxon>spotted fever group</taxon>
    </lineage>
</organism>
<dbReference type="Pfam" id="PF10875">
    <property type="entry name" value="DUF2670"/>
    <property type="match status" value="1"/>
</dbReference>
<keyword evidence="4" id="KW-1185">Reference proteome</keyword>
<keyword evidence="2" id="KW-0812">Transmembrane</keyword>
<keyword evidence="2" id="KW-1133">Transmembrane helix</keyword>
<dbReference type="AlphaFoldDB" id="A0A0B7IZL7"/>
<dbReference type="HOGENOM" id="CLU_1720958_0_0_5"/>
<feature type="transmembrane region" description="Helical" evidence="2">
    <location>
        <begin position="16"/>
        <end position="39"/>
    </location>
</feature>
<evidence type="ECO:0000256" key="2">
    <source>
        <dbReference type="SAM" id="Phobius"/>
    </source>
</evidence>
<gene>
    <name evidence="3" type="ORF">RMONA_04225</name>
</gene>
<sequence>MWQALRRLIAANPMGFFLWSIITKWYLIIAVASLITLYYTVLGLKKIGFIDYFTETTVEILYTTQAVAQNCTTKLAPNWNHLVSFWNCLSNPGEYKHEEGTGAKVLEDEINKLTPKQADSVADAERPIINPYEELENPNNLNNTPSGSNNNR</sequence>
<keyword evidence="2" id="KW-0472">Membrane</keyword>
<reference evidence="3 4" key="1">
    <citation type="submission" date="2015-01" db="EMBL/GenBank/DDBJ databases">
        <title>Draft genome sequence of Rickettsia monacensis strain IrR/Munich.</title>
        <authorList>
            <person name="Felsheim R.F."/>
            <person name="Johnson S.L."/>
            <person name="Kurtti T.J."/>
            <person name="Munderloh U.G."/>
        </authorList>
    </citation>
    <scope>NUCLEOTIDE SEQUENCE [LARGE SCALE GENOMIC DNA]</scope>
    <source>
        <strain evidence="3 4">IrR/Munich</strain>
    </source>
</reference>
<dbReference type="Proteomes" id="UP000018149">
    <property type="component" value="Chromosome I"/>
</dbReference>
<proteinExistence type="predicted"/>